<dbReference type="Pfam" id="PF01978">
    <property type="entry name" value="TrmB"/>
    <property type="match status" value="1"/>
</dbReference>
<protein>
    <recommendedName>
        <fullName evidence="1">Transcription regulator TrmB N-terminal domain-containing protein</fullName>
    </recommendedName>
</protein>
<dbReference type="SUPFAM" id="SSF46785">
    <property type="entry name" value="Winged helix' DNA-binding domain"/>
    <property type="match status" value="1"/>
</dbReference>
<name>A0A2T4PTA2_9STAP</name>
<gene>
    <name evidence="2" type="ORF">BU072_07085</name>
    <name evidence="3" type="ORF">I6J37_08065</name>
</gene>
<reference evidence="2 4" key="1">
    <citation type="journal article" date="2016" name="Front. Microbiol.">
        <title>Comprehensive Phylogenetic Analysis of Bovine Non-aureus Staphylococci Species Based on Whole-Genome Sequencing.</title>
        <authorList>
            <person name="Naushad S."/>
            <person name="Barkema H.W."/>
            <person name="Luby C."/>
            <person name="Condas L.A."/>
            <person name="Nobrega D.B."/>
            <person name="Carson D.A."/>
            <person name="De Buck J."/>
        </authorList>
    </citation>
    <scope>NUCLEOTIDE SEQUENCE [LARGE SCALE GENOMIC DNA]</scope>
    <source>
        <strain evidence="2 4">SNUC 2204</strain>
    </source>
</reference>
<dbReference type="InterPro" id="IPR036390">
    <property type="entry name" value="WH_DNA-bd_sf"/>
</dbReference>
<evidence type="ECO:0000313" key="4">
    <source>
        <dbReference type="Proteomes" id="UP000241209"/>
    </source>
</evidence>
<dbReference type="PANTHER" id="PTHR34293">
    <property type="entry name" value="HTH-TYPE TRANSCRIPTIONAL REGULATOR TRMBL2"/>
    <property type="match status" value="1"/>
</dbReference>
<evidence type="ECO:0000259" key="1">
    <source>
        <dbReference type="Pfam" id="PF01978"/>
    </source>
</evidence>
<dbReference type="Proteomes" id="UP000241209">
    <property type="component" value="Unassembled WGS sequence"/>
</dbReference>
<dbReference type="RefSeq" id="WP_103322363.1">
    <property type="nucleotide sequence ID" value="NZ_CANQVP010000055.1"/>
</dbReference>
<sequence length="256" mass="30130">MDQMIDILKRFGLSEYGSKAYISLVQNPGITAYKLSEISSVPRSKIYEALNKIEEQGIAYFNLQDQKKYYYALPPKQTIHLFEQKQNEELVQLEKEINKLNIVTENTPIQIEVLTNETTIFNNIEYAIKKANTQITVSIWSDIYQILTKNINKDIHVQGITFQVDQPGYDLINHRYTNYVKNSLTLKPFVVIVDDEYMIYGQTAETNMRAYISRDRTQIKMMKDYIWHDVLVNTYVSKFEEDIEDEITLKRKTFFS</sequence>
<keyword evidence="5" id="KW-1185">Reference proteome</keyword>
<proteinExistence type="predicted"/>
<evidence type="ECO:0000313" key="3">
    <source>
        <dbReference type="EMBL" id="QRO84178.1"/>
    </source>
</evidence>
<evidence type="ECO:0000313" key="2">
    <source>
        <dbReference type="EMBL" id="PTI29602.1"/>
    </source>
</evidence>
<reference evidence="2" key="2">
    <citation type="submission" date="2018-03" db="EMBL/GenBank/DDBJ databases">
        <authorList>
            <person name="Keele B.F."/>
        </authorList>
    </citation>
    <scope>NUCLEOTIDE SEQUENCE</scope>
    <source>
        <strain evidence="2">SNUC 2204</strain>
    </source>
</reference>
<accession>A0A2T4PTA2</accession>
<feature type="domain" description="Transcription regulator TrmB N-terminal" evidence="1">
    <location>
        <begin position="8"/>
        <end position="75"/>
    </location>
</feature>
<dbReference type="InterPro" id="IPR051797">
    <property type="entry name" value="TrmB-like"/>
</dbReference>
<dbReference type="PANTHER" id="PTHR34293:SF1">
    <property type="entry name" value="HTH-TYPE TRANSCRIPTIONAL REGULATOR TRMBL2"/>
    <property type="match status" value="1"/>
</dbReference>
<dbReference type="EMBL" id="CP069486">
    <property type="protein sequence ID" value="QRO84178.1"/>
    <property type="molecule type" value="Genomic_DNA"/>
</dbReference>
<reference evidence="3 5" key="3">
    <citation type="submission" date="2021-02" db="EMBL/GenBank/DDBJ databases">
        <title>FDA dAtabase for Regulatory Grade micrObial Sequences (FDA-ARGOS): Supporting development and validation of Infectious Disease Dx tests.</title>
        <authorList>
            <person name="Sproer C."/>
            <person name="Gronow S."/>
            <person name="Severitt S."/>
            <person name="Schroder I."/>
            <person name="Tallon L."/>
            <person name="Sadzewicz L."/>
            <person name="Zhao X."/>
            <person name="Boylan J."/>
            <person name="Ott S."/>
            <person name="Bowen H."/>
            <person name="Vavikolanu K."/>
            <person name="Mehta A."/>
            <person name="Aluvathingal J."/>
            <person name="Nadendla S."/>
            <person name="Lowell S."/>
            <person name="Myers T."/>
            <person name="Yan Y."/>
            <person name="Sichtig H."/>
        </authorList>
    </citation>
    <scope>NUCLEOTIDE SEQUENCE [LARGE SCALE GENOMIC DNA]</scope>
    <source>
        <strain evidence="3 5">FDAARGOS_1207</strain>
    </source>
</reference>
<dbReference type="EMBL" id="PZFK01000012">
    <property type="protein sequence ID" value="PTI29602.1"/>
    <property type="molecule type" value="Genomic_DNA"/>
</dbReference>
<dbReference type="STRING" id="1167632.GCA_000286335_01279"/>
<dbReference type="InterPro" id="IPR002831">
    <property type="entry name" value="Tscrpt_reg_TrmB_N"/>
</dbReference>
<evidence type="ECO:0000313" key="5">
    <source>
        <dbReference type="Proteomes" id="UP000627155"/>
    </source>
</evidence>
<dbReference type="AlphaFoldDB" id="A0A2T4PTA2"/>
<organism evidence="2 4">
    <name type="scientific">Mammaliicoccus vitulinus</name>
    <dbReference type="NCBI Taxonomy" id="71237"/>
    <lineage>
        <taxon>Bacteria</taxon>
        <taxon>Bacillati</taxon>
        <taxon>Bacillota</taxon>
        <taxon>Bacilli</taxon>
        <taxon>Bacillales</taxon>
        <taxon>Staphylococcaceae</taxon>
        <taxon>Mammaliicoccus</taxon>
    </lineage>
</organism>
<dbReference type="Gene3D" id="1.10.10.10">
    <property type="entry name" value="Winged helix-like DNA-binding domain superfamily/Winged helix DNA-binding domain"/>
    <property type="match status" value="1"/>
</dbReference>
<dbReference type="InterPro" id="IPR036388">
    <property type="entry name" value="WH-like_DNA-bd_sf"/>
</dbReference>
<dbReference type="OrthoDB" id="1493540at2"/>
<dbReference type="Proteomes" id="UP000627155">
    <property type="component" value="Chromosome"/>
</dbReference>